<dbReference type="InterPro" id="IPR023828">
    <property type="entry name" value="Peptidase_S8_Ser-AS"/>
</dbReference>
<feature type="active site" description="Charge relay system" evidence="5">
    <location>
        <position position="331"/>
    </location>
</feature>
<evidence type="ECO:0000256" key="4">
    <source>
        <dbReference type="ARBA" id="ARBA00022825"/>
    </source>
</evidence>
<comment type="similarity">
    <text evidence="1 5">Belongs to the peptidase S8 family.</text>
</comment>
<dbReference type="InterPro" id="IPR015500">
    <property type="entry name" value="Peptidase_S8_subtilisin-rel"/>
</dbReference>
<dbReference type="SUPFAM" id="SSF54897">
    <property type="entry name" value="Protease propeptides/inhibitors"/>
    <property type="match status" value="1"/>
</dbReference>
<keyword evidence="3 5" id="KW-0378">Hydrolase</keyword>
<dbReference type="PRINTS" id="PR00723">
    <property type="entry name" value="SUBTILISIN"/>
</dbReference>
<name>A0A3E0GYU7_9PSEU</name>
<dbReference type="Gene3D" id="3.30.70.80">
    <property type="entry name" value="Peptidase S8 propeptide/proteinase inhibitor I9"/>
    <property type="match status" value="1"/>
</dbReference>
<dbReference type="Gene3D" id="3.40.50.200">
    <property type="entry name" value="Peptidase S8/S53 domain"/>
    <property type="match status" value="1"/>
</dbReference>
<dbReference type="PROSITE" id="PS51892">
    <property type="entry name" value="SUBTILASE"/>
    <property type="match status" value="1"/>
</dbReference>
<dbReference type="SUPFAM" id="SSF52743">
    <property type="entry name" value="Subtilisin-like"/>
    <property type="match status" value="1"/>
</dbReference>
<evidence type="ECO:0000256" key="3">
    <source>
        <dbReference type="ARBA" id="ARBA00022801"/>
    </source>
</evidence>
<dbReference type="EMBL" id="QUNO01000019">
    <property type="protein sequence ID" value="REH34925.1"/>
    <property type="molecule type" value="Genomic_DNA"/>
</dbReference>
<dbReference type="InterPro" id="IPR050131">
    <property type="entry name" value="Peptidase_S8_subtilisin-like"/>
</dbReference>
<dbReference type="CDD" id="cd04077">
    <property type="entry name" value="Peptidases_S8_PCSK9_ProteinaseK_like"/>
    <property type="match status" value="1"/>
</dbReference>
<keyword evidence="4 5" id="KW-0720">Serine protease</keyword>
<keyword evidence="2 5" id="KW-0645">Protease</keyword>
<dbReference type="FunFam" id="3.40.50.200:FF:000016">
    <property type="entry name" value="Proprotein convertase subtilisin/kexin type 9"/>
    <property type="match status" value="1"/>
</dbReference>
<evidence type="ECO:0000256" key="5">
    <source>
        <dbReference type="PROSITE-ProRule" id="PRU01240"/>
    </source>
</evidence>
<feature type="active site" description="Charge relay system" evidence="5">
    <location>
        <position position="161"/>
    </location>
</feature>
<dbReference type="GO" id="GO:0004252">
    <property type="term" value="F:serine-type endopeptidase activity"/>
    <property type="evidence" value="ECO:0007669"/>
    <property type="project" value="UniProtKB-UniRule"/>
</dbReference>
<gene>
    <name evidence="8" type="ORF">BCF44_119201</name>
</gene>
<dbReference type="PROSITE" id="PS00137">
    <property type="entry name" value="SUBTILASE_HIS"/>
    <property type="match status" value="1"/>
</dbReference>
<feature type="domain" description="Inhibitor I9" evidence="7">
    <location>
        <begin position="35"/>
        <end position="79"/>
    </location>
</feature>
<dbReference type="InterPro" id="IPR000209">
    <property type="entry name" value="Peptidase_S8/S53_dom"/>
</dbReference>
<dbReference type="AlphaFoldDB" id="A0A3E0GYU7"/>
<dbReference type="GO" id="GO:0005615">
    <property type="term" value="C:extracellular space"/>
    <property type="evidence" value="ECO:0007669"/>
    <property type="project" value="TreeGrafter"/>
</dbReference>
<dbReference type="PANTHER" id="PTHR43806:SF11">
    <property type="entry name" value="CEREVISIN-RELATED"/>
    <property type="match status" value="1"/>
</dbReference>
<sequence length="386" mass="39868">MPLLASPAEAVPRSDSFIVVLKQSPGARSATDLARQYGGTITHRYEHVLSGYSATMTADQARRVAGDPSVASVVADGIVPMPRDRAVRHAKEDEVPWGLDRIDQANLPLDGSYNPAKDGRGVTVYVVDSGVREIPDQFGDRLKTGYNATGDSNGTTDCVGHGTGVASVAGSKDYGVAKAVDLVPVRVGGCGAATKDSTLIAAIDWITVDIVRPAVVNLSVGAPAGVTATGADSLVESTIKKSIANGVPWVIAAGNEAIDACKSPMARIPEVITVGATESKDAMWVKDPADPNDDGEPGSNYGKCVDIMAPGKDIEAPGLEEDAIYSWTGTSDAAPHVTGAAAMYLADHTDAPPAQVANALMRTSTKDVLTGLSGSPNRLLHVEGAD</sequence>
<evidence type="ECO:0000256" key="1">
    <source>
        <dbReference type="ARBA" id="ARBA00011073"/>
    </source>
</evidence>
<keyword evidence="9" id="KW-1185">Reference proteome</keyword>
<dbReference type="InterPro" id="IPR022398">
    <property type="entry name" value="Peptidase_S8_His-AS"/>
</dbReference>
<proteinExistence type="inferred from homology"/>
<dbReference type="InterPro" id="IPR034193">
    <property type="entry name" value="PCSK9_ProteinaseK-like"/>
</dbReference>
<dbReference type="Pfam" id="PF05922">
    <property type="entry name" value="Inhibitor_I9"/>
    <property type="match status" value="1"/>
</dbReference>
<dbReference type="PROSITE" id="PS00138">
    <property type="entry name" value="SUBTILASE_SER"/>
    <property type="match status" value="1"/>
</dbReference>
<dbReference type="InterPro" id="IPR036852">
    <property type="entry name" value="Peptidase_S8/S53_dom_sf"/>
</dbReference>
<feature type="domain" description="Peptidase S8/S53" evidence="6">
    <location>
        <begin position="119"/>
        <end position="367"/>
    </location>
</feature>
<evidence type="ECO:0000259" key="6">
    <source>
        <dbReference type="Pfam" id="PF00082"/>
    </source>
</evidence>
<accession>A0A3E0GYU7</accession>
<dbReference type="PANTHER" id="PTHR43806">
    <property type="entry name" value="PEPTIDASE S8"/>
    <property type="match status" value="1"/>
</dbReference>
<dbReference type="InterPro" id="IPR010259">
    <property type="entry name" value="S8pro/Inhibitor_I9"/>
</dbReference>
<protein>
    <submittedName>
        <fullName evidence="8">Peptidase inhibitor I9</fullName>
    </submittedName>
</protein>
<dbReference type="RefSeq" id="WP_281283211.1">
    <property type="nucleotide sequence ID" value="NZ_CP144375.1"/>
</dbReference>
<organism evidence="8 9">
    <name type="scientific">Kutzneria buriramensis</name>
    <dbReference type="NCBI Taxonomy" id="1045776"/>
    <lineage>
        <taxon>Bacteria</taxon>
        <taxon>Bacillati</taxon>
        <taxon>Actinomycetota</taxon>
        <taxon>Actinomycetes</taxon>
        <taxon>Pseudonocardiales</taxon>
        <taxon>Pseudonocardiaceae</taxon>
        <taxon>Kutzneria</taxon>
    </lineage>
</organism>
<feature type="active site" description="Charge relay system" evidence="5">
    <location>
        <position position="128"/>
    </location>
</feature>
<dbReference type="Pfam" id="PF00082">
    <property type="entry name" value="Peptidase_S8"/>
    <property type="match status" value="1"/>
</dbReference>
<reference evidence="8 9" key="1">
    <citation type="submission" date="2018-08" db="EMBL/GenBank/DDBJ databases">
        <title>Genomic Encyclopedia of Archaeal and Bacterial Type Strains, Phase II (KMG-II): from individual species to whole genera.</title>
        <authorList>
            <person name="Goeker M."/>
        </authorList>
    </citation>
    <scope>NUCLEOTIDE SEQUENCE [LARGE SCALE GENOMIC DNA]</scope>
    <source>
        <strain evidence="8 9">DSM 45791</strain>
    </source>
</reference>
<evidence type="ECO:0000256" key="2">
    <source>
        <dbReference type="ARBA" id="ARBA00022670"/>
    </source>
</evidence>
<evidence type="ECO:0000313" key="9">
    <source>
        <dbReference type="Proteomes" id="UP000256269"/>
    </source>
</evidence>
<dbReference type="Proteomes" id="UP000256269">
    <property type="component" value="Unassembled WGS sequence"/>
</dbReference>
<evidence type="ECO:0000259" key="7">
    <source>
        <dbReference type="Pfam" id="PF05922"/>
    </source>
</evidence>
<evidence type="ECO:0000313" key="8">
    <source>
        <dbReference type="EMBL" id="REH34925.1"/>
    </source>
</evidence>
<dbReference type="InterPro" id="IPR037045">
    <property type="entry name" value="S8pro/Inhibitor_I9_sf"/>
</dbReference>
<dbReference type="GO" id="GO:0006508">
    <property type="term" value="P:proteolysis"/>
    <property type="evidence" value="ECO:0007669"/>
    <property type="project" value="UniProtKB-KW"/>
</dbReference>
<comment type="caution">
    <text evidence="8">The sequence shown here is derived from an EMBL/GenBank/DDBJ whole genome shotgun (WGS) entry which is preliminary data.</text>
</comment>